<dbReference type="SUPFAM" id="SSF75516">
    <property type="entry name" value="Pheromone-binding domain of LuxR-like quorum-sensing transcription factors"/>
    <property type="match status" value="1"/>
</dbReference>
<dbReference type="SMART" id="SM00421">
    <property type="entry name" value="HTH_LUXR"/>
    <property type="match status" value="1"/>
</dbReference>
<evidence type="ECO:0000313" key="6">
    <source>
        <dbReference type="Proteomes" id="UP000095463"/>
    </source>
</evidence>
<dbReference type="SUPFAM" id="SSF46894">
    <property type="entry name" value="C-terminal effector domain of the bipartite response regulators"/>
    <property type="match status" value="1"/>
</dbReference>
<proteinExistence type="predicted"/>
<dbReference type="Gene3D" id="1.10.10.10">
    <property type="entry name" value="Winged helix-like DNA-binding domain superfamily/Winged helix DNA-binding domain"/>
    <property type="match status" value="1"/>
</dbReference>
<evidence type="ECO:0000256" key="2">
    <source>
        <dbReference type="ARBA" id="ARBA00023125"/>
    </source>
</evidence>
<protein>
    <recommendedName>
        <fullName evidence="4">HTH luxR-type domain-containing protein</fullName>
    </recommendedName>
</protein>
<dbReference type="GO" id="GO:0006355">
    <property type="term" value="P:regulation of DNA-templated transcription"/>
    <property type="evidence" value="ECO:0007669"/>
    <property type="project" value="InterPro"/>
</dbReference>
<feature type="domain" description="HTH luxR-type" evidence="4">
    <location>
        <begin position="189"/>
        <end position="254"/>
    </location>
</feature>
<dbReference type="InterPro" id="IPR036693">
    <property type="entry name" value="TF_LuxR_autoind-bd_dom_sf"/>
</dbReference>
<evidence type="ECO:0000256" key="1">
    <source>
        <dbReference type="ARBA" id="ARBA00023015"/>
    </source>
</evidence>
<dbReference type="PANTHER" id="PTHR44688">
    <property type="entry name" value="DNA-BINDING TRANSCRIPTIONAL ACTIVATOR DEVR_DOSR"/>
    <property type="match status" value="1"/>
</dbReference>
<evidence type="ECO:0000259" key="4">
    <source>
        <dbReference type="PROSITE" id="PS50043"/>
    </source>
</evidence>
<dbReference type="Proteomes" id="UP000095463">
    <property type="component" value="Unassembled WGS sequence"/>
</dbReference>
<dbReference type="InterPro" id="IPR036388">
    <property type="entry name" value="WH-like_DNA-bd_sf"/>
</dbReference>
<dbReference type="GO" id="GO:0003677">
    <property type="term" value="F:DNA binding"/>
    <property type="evidence" value="ECO:0007669"/>
    <property type="project" value="UniProtKB-KW"/>
</dbReference>
<organism evidence="5 6">
    <name type="scientific">Devosia insulae DS-56</name>
    <dbReference type="NCBI Taxonomy" id="1116389"/>
    <lineage>
        <taxon>Bacteria</taxon>
        <taxon>Pseudomonadati</taxon>
        <taxon>Pseudomonadota</taxon>
        <taxon>Alphaproteobacteria</taxon>
        <taxon>Hyphomicrobiales</taxon>
        <taxon>Devosiaceae</taxon>
        <taxon>Devosia</taxon>
    </lineage>
</organism>
<dbReference type="Pfam" id="PF03472">
    <property type="entry name" value="Autoind_bind"/>
    <property type="match status" value="1"/>
</dbReference>
<evidence type="ECO:0000256" key="3">
    <source>
        <dbReference type="ARBA" id="ARBA00023163"/>
    </source>
</evidence>
<dbReference type="PRINTS" id="PR00038">
    <property type="entry name" value="HTHLUXR"/>
</dbReference>
<keyword evidence="3" id="KW-0804">Transcription</keyword>
<dbReference type="InterPro" id="IPR000792">
    <property type="entry name" value="Tscrpt_reg_LuxR_C"/>
</dbReference>
<dbReference type="OrthoDB" id="3170288at2"/>
<evidence type="ECO:0000313" key="5">
    <source>
        <dbReference type="EMBL" id="OEO30177.1"/>
    </source>
</evidence>
<dbReference type="CDD" id="cd06170">
    <property type="entry name" value="LuxR_C_like"/>
    <property type="match status" value="1"/>
</dbReference>
<name>A0A1E5XNJ6_9HYPH</name>
<dbReference type="AlphaFoldDB" id="A0A1E5XNJ6"/>
<dbReference type="Pfam" id="PF00196">
    <property type="entry name" value="GerE"/>
    <property type="match status" value="1"/>
</dbReference>
<dbReference type="EMBL" id="LAJE02000225">
    <property type="protein sequence ID" value="OEO30177.1"/>
    <property type="molecule type" value="Genomic_DNA"/>
</dbReference>
<dbReference type="RefSeq" id="WP_069910599.1">
    <property type="nucleotide sequence ID" value="NZ_LAJE02000225.1"/>
</dbReference>
<dbReference type="Gene3D" id="3.30.450.80">
    <property type="entry name" value="Transcription factor LuxR-like, autoinducer-binding domain"/>
    <property type="match status" value="1"/>
</dbReference>
<keyword evidence="1" id="KW-0805">Transcription regulation</keyword>
<comment type="caution">
    <text evidence="5">The sequence shown here is derived from an EMBL/GenBank/DDBJ whole genome shotgun (WGS) entry which is preliminary data.</text>
</comment>
<dbReference type="PROSITE" id="PS50043">
    <property type="entry name" value="HTH_LUXR_2"/>
    <property type="match status" value="1"/>
</dbReference>
<sequence>MDEIPDTDSDFWNPLELLDRTRGVTADQAWSVLDAALTRAGFPHSFFASGVPMTSKRPLLDKFERGIFGGGRFVGEFFPELIRQPQLLATEPVAPHCRRSLRPLVWSSEAVIPTAGSAMALARDFDLSAFIVFPLRNADATRYGNFTVFRSDAGRQASWLRRAQRLGPLLHVTAQYFHDTLAGLEDGAPDASSLVLSPRQRECLLWASQGLSSKRIADRLALSEPVVNEYLATARRKLGTSTRTHAVARAIALGLIDP</sequence>
<dbReference type="PANTHER" id="PTHR44688:SF16">
    <property type="entry name" value="DNA-BINDING TRANSCRIPTIONAL ACTIVATOR DEVR_DOSR"/>
    <property type="match status" value="1"/>
</dbReference>
<reference evidence="5 6" key="1">
    <citation type="journal article" date="2015" name="Genome Announc.">
        <title>Genome Assemblies of Three Soil-Associated Devosia species: D. insulae, D. limi, and D. soli.</title>
        <authorList>
            <person name="Hassan Y.I."/>
            <person name="Lepp D."/>
            <person name="Zhou T."/>
        </authorList>
    </citation>
    <scope>NUCLEOTIDE SEQUENCE [LARGE SCALE GENOMIC DNA]</scope>
    <source>
        <strain evidence="5 6">DS-56</strain>
    </source>
</reference>
<keyword evidence="6" id="KW-1185">Reference proteome</keyword>
<gene>
    <name evidence="5" type="ORF">VW23_022610</name>
</gene>
<dbReference type="InterPro" id="IPR016032">
    <property type="entry name" value="Sig_transdc_resp-reg_C-effctor"/>
</dbReference>
<keyword evidence="2" id="KW-0238">DNA-binding</keyword>
<accession>A0A1E5XNJ6</accession>
<dbReference type="InterPro" id="IPR005143">
    <property type="entry name" value="TF_LuxR_autoind-bd_dom"/>
</dbReference>